<dbReference type="KEGG" id="psoj:PHYSODRAFT_361479"/>
<evidence type="ECO:0008006" key="4">
    <source>
        <dbReference type="Google" id="ProtNLM"/>
    </source>
</evidence>
<dbReference type="EMBL" id="JH159157">
    <property type="protein sequence ID" value="EGZ12075.1"/>
    <property type="molecule type" value="Genomic_DNA"/>
</dbReference>
<sequence>MHSSFIALDSQDRIRRSNSISIQRFNLLEYTYVLREVIYTAEICSISAASYSTRTARHFSDGVDHNRLSMQASVRRAQAGAGQGAAIRATKKQRRESEDDELVLSTRDGPSSSKTKLRLTATHKLRLMRAQVTATEYELRCLQSKWAKHIPDARTRVMAQRCALEKYAAKQSNEEHRELKELYQKHQFLLASLQTAVLRNTLQSSGSDILKELHFDTRLGRDPEQRKRMLIEHNRRSSATVPSIVEKFSQMAIDAKQKETGKAMLPLSQISVTGCADCTLVSSVFVSEIPHPSLEEVFAAARSYFETFPAMIKHHFGAEASVETLDRVNAPVTYARLNYDGATNRQLPASVNHVGCFELTPNYGMIFMDAITEDALYPVPSTNALQYGMCALTVTPLRDPSIGKTVSVRLRWVVLYRYKLSPSDPALKNDLETNRPIFNGDLITSAICSYLQGQQSQR</sequence>
<dbReference type="InParanoid" id="G4ZYP2"/>
<dbReference type="GeneID" id="20650176"/>
<evidence type="ECO:0000313" key="2">
    <source>
        <dbReference type="EMBL" id="EGZ12075.1"/>
    </source>
</evidence>
<evidence type="ECO:0000256" key="1">
    <source>
        <dbReference type="SAM" id="MobiDB-lite"/>
    </source>
</evidence>
<name>G4ZYP2_PHYSP</name>
<dbReference type="AlphaFoldDB" id="G4ZYP2"/>
<gene>
    <name evidence="2" type="ORF">PHYSODRAFT_361479</name>
</gene>
<protein>
    <recommendedName>
        <fullName evidence="4">START domain-containing protein</fullName>
    </recommendedName>
</protein>
<keyword evidence="3" id="KW-1185">Reference proteome</keyword>
<accession>G4ZYP2</accession>
<feature type="compositionally biased region" description="Low complexity" evidence="1">
    <location>
        <begin position="79"/>
        <end position="88"/>
    </location>
</feature>
<dbReference type="SMR" id="G4ZYP2"/>
<reference evidence="2 3" key="1">
    <citation type="journal article" date="2006" name="Science">
        <title>Phytophthora genome sequences uncover evolutionary origins and mechanisms of pathogenesis.</title>
        <authorList>
            <person name="Tyler B.M."/>
            <person name="Tripathy S."/>
            <person name="Zhang X."/>
            <person name="Dehal P."/>
            <person name="Jiang R.H."/>
            <person name="Aerts A."/>
            <person name="Arredondo F.D."/>
            <person name="Baxter L."/>
            <person name="Bensasson D."/>
            <person name="Beynon J.L."/>
            <person name="Chapman J."/>
            <person name="Damasceno C.M."/>
            <person name="Dorrance A.E."/>
            <person name="Dou D."/>
            <person name="Dickerman A.W."/>
            <person name="Dubchak I.L."/>
            <person name="Garbelotto M."/>
            <person name="Gijzen M."/>
            <person name="Gordon S.G."/>
            <person name="Govers F."/>
            <person name="Grunwald N.J."/>
            <person name="Huang W."/>
            <person name="Ivors K.L."/>
            <person name="Jones R.W."/>
            <person name="Kamoun S."/>
            <person name="Krampis K."/>
            <person name="Lamour K.H."/>
            <person name="Lee M.K."/>
            <person name="McDonald W.H."/>
            <person name="Medina M."/>
            <person name="Meijer H.J."/>
            <person name="Nordberg E.K."/>
            <person name="Maclean D.J."/>
            <person name="Ospina-Giraldo M.D."/>
            <person name="Morris P.F."/>
            <person name="Phuntumart V."/>
            <person name="Putnam N.H."/>
            <person name="Rash S."/>
            <person name="Rose J.K."/>
            <person name="Sakihama Y."/>
            <person name="Salamov A.A."/>
            <person name="Savidor A."/>
            <person name="Scheuring C.F."/>
            <person name="Smith B.M."/>
            <person name="Sobral B.W."/>
            <person name="Terry A."/>
            <person name="Torto-Alalibo T.A."/>
            <person name="Win J."/>
            <person name="Xu Z."/>
            <person name="Zhang H."/>
            <person name="Grigoriev I.V."/>
            <person name="Rokhsar D.S."/>
            <person name="Boore J.L."/>
        </authorList>
    </citation>
    <scope>NUCLEOTIDE SEQUENCE [LARGE SCALE GENOMIC DNA]</scope>
    <source>
        <strain evidence="2 3">P6497</strain>
    </source>
</reference>
<evidence type="ECO:0000313" key="3">
    <source>
        <dbReference type="Proteomes" id="UP000002640"/>
    </source>
</evidence>
<proteinExistence type="predicted"/>
<dbReference type="RefSeq" id="XP_009532408.1">
    <property type="nucleotide sequence ID" value="XM_009534113.1"/>
</dbReference>
<organism evidence="2 3">
    <name type="scientific">Phytophthora sojae (strain P6497)</name>
    <name type="common">Soybean stem and root rot agent</name>
    <name type="synonym">Phytophthora megasperma f. sp. glycines</name>
    <dbReference type="NCBI Taxonomy" id="1094619"/>
    <lineage>
        <taxon>Eukaryota</taxon>
        <taxon>Sar</taxon>
        <taxon>Stramenopiles</taxon>
        <taxon>Oomycota</taxon>
        <taxon>Peronosporomycetes</taxon>
        <taxon>Peronosporales</taxon>
        <taxon>Peronosporaceae</taxon>
        <taxon>Phytophthora</taxon>
    </lineage>
</organism>
<feature type="region of interest" description="Disordered" evidence="1">
    <location>
        <begin position="79"/>
        <end position="115"/>
    </location>
</feature>
<dbReference type="Proteomes" id="UP000002640">
    <property type="component" value="Unassembled WGS sequence"/>
</dbReference>